<dbReference type="InterPro" id="IPR007050">
    <property type="entry name" value="HTH_bacterioopsin"/>
</dbReference>
<evidence type="ECO:0000256" key="3">
    <source>
        <dbReference type="SAM" id="MobiDB-lite"/>
    </source>
</evidence>
<dbReference type="PANTHER" id="PTHR34236">
    <property type="entry name" value="DIMETHYL SULFOXIDE REDUCTASE TRANSCRIPTIONAL ACTIVATOR"/>
    <property type="match status" value="1"/>
</dbReference>
<geneLocation type="plasmid" evidence="6">
    <name>unnamed1</name>
</geneLocation>
<dbReference type="PANTHER" id="PTHR34236:SF1">
    <property type="entry name" value="DIMETHYL SULFOXIDE REDUCTASE TRANSCRIPTIONAL ACTIVATOR"/>
    <property type="match status" value="1"/>
</dbReference>
<dbReference type="AlphaFoldDB" id="A0A5N5U6K2"/>
<dbReference type="InterPro" id="IPR013655">
    <property type="entry name" value="PAS_fold_3"/>
</dbReference>
<dbReference type="CDD" id="cd00130">
    <property type="entry name" value="PAS"/>
    <property type="match status" value="1"/>
</dbReference>
<gene>
    <name evidence="6" type="ORF">DMP03_11390</name>
</gene>
<evidence type="ECO:0000313" key="6">
    <source>
        <dbReference type="EMBL" id="KAB7513531.1"/>
    </source>
</evidence>
<dbReference type="InterPro" id="IPR029016">
    <property type="entry name" value="GAF-like_dom_sf"/>
</dbReference>
<dbReference type="SUPFAM" id="SSF55785">
    <property type="entry name" value="PYP-like sensor domain (PAS domain)"/>
    <property type="match status" value="1"/>
</dbReference>
<keyword evidence="1" id="KW-0805">Transcription regulation</keyword>
<feature type="region of interest" description="Disordered" evidence="3">
    <location>
        <begin position="183"/>
        <end position="205"/>
    </location>
</feature>
<evidence type="ECO:0000256" key="1">
    <source>
        <dbReference type="ARBA" id="ARBA00023015"/>
    </source>
</evidence>
<dbReference type="SUPFAM" id="SSF55781">
    <property type="entry name" value="GAF domain-like"/>
    <property type="match status" value="1"/>
</dbReference>
<dbReference type="PROSITE" id="PS50112">
    <property type="entry name" value="PAS"/>
    <property type="match status" value="1"/>
</dbReference>
<protein>
    <submittedName>
        <fullName evidence="6">PAS domain S-box protein</fullName>
    </submittedName>
</protein>
<comment type="caution">
    <text evidence="6">The sequence shown here is derived from an EMBL/GenBank/DDBJ whole genome shotgun (WGS) entry which is preliminary data.</text>
</comment>
<feature type="domain" description="PAS" evidence="4">
    <location>
        <begin position="70"/>
        <end position="140"/>
    </location>
</feature>
<dbReference type="Pfam" id="PF08447">
    <property type="entry name" value="PAS_3"/>
    <property type="match status" value="1"/>
</dbReference>
<proteinExistence type="predicted"/>
<name>A0A5N5U6K2_9EURY</name>
<dbReference type="SMART" id="SM00091">
    <property type="entry name" value="PAS"/>
    <property type="match status" value="1"/>
</dbReference>
<dbReference type="EMBL" id="QJOW01000005">
    <property type="protein sequence ID" value="KAB7513531.1"/>
    <property type="molecule type" value="Genomic_DNA"/>
</dbReference>
<evidence type="ECO:0000313" key="7">
    <source>
        <dbReference type="Proteomes" id="UP000326302"/>
    </source>
</evidence>
<sequence>MHTGWNRSEQSVEDDGLDGETELLFPMVPDSQSRLFSSDITEGVIRIRTQKDRMDSDERLSSQTTPELEDVSSLDRLPLHSTDLLTLLDPSGVVLYESPSIERLYGYDQEELVGEQVAEYFHPEDRDRVVEAFAAIVSDDGNHVETVEYRHEMADGSYKWIETTGSSNPTPDGHYVINSRDISERKQREQQLQQTRKQVQSERDGKEAIRQLLLETSTDREIAASVCRLLVEDYGYEAGWVVRKQARDGDDPRPVMVADHGSDRGFRGPDAAGSIDTATRRTLATDAPVTVTTGSDEEPDIVARLERCGLSSVRSVPLDHEGLSYGALTVVRTDSGSDVAQQLVDEVAVAIAFKQQVHRQQEALASETVTELTLRYTGEHVLTALLAALAADEREETNDGDRPEVVVEELQSGGDSGVTFLLKTADADAETLRSTAAGLPSVQAATVVTASETIAVVLMRTDGQSIRRLVGGHGEVLRSIITYDGCLDLTVEFPRRTDIGAIVDTVEDHWPGASMYACTERPVDDEHPSAFGRLTIKQEDALRAASLAGFFERPQEASAEDVAETLGCSASTFLHHLRNAELAVFKDAFSHDGRVD</sequence>
<keyword evidence="2" id="KW-0804">Transcription</keyword>
<dbReference type="NCBIfam" id="TIGR00229">
    <property type="entry name" value="sensory_box"/>
    <property type="match status" value="1"/>
</dbReference>
<accession>A0A5N5U6K2</accession>
<dbReference type="InterPro" id="IPR000700">
    <property type="entry name" value="PAS-assoc_C"/>
</dbReference>
<evidence type="ECO:0000259" key="5">
    <source>
        <dbReference type="PROSITE" id="PS50113"/>
    </source>
</evidence>
<dbReference type="Proteomes" id="UP000326302">
    <property type="component" value="Unassembled WGS sequence"/>
</dbReference>
<evidence type="ECO:0000256" key="2">
    <source>
        <dbReference type="ARBA" id="ARBA00023163"/>
    </source>
</evidence>
<dbReference type="Gene3D" id="3.30.450.40">
    <property type="match status" value="1"/>
</dbReference>
<evidence type="ECO:0000259" key="4">
    <source>
        <dbReference type="PROSITE" id="PS50112"/>
    </source>
</evidence>
<reference evidence="6 7" key="1">
    <citation type="submission" date="2019-10" db="EMBL/GenBank/DDBJ databases">
        <title>Unraveling microbial dark matter from salterns through culturing: the case of the genus Halosegnis.</title>
        <authorList>
            <person name="Duran-Viseras A."/>
            <person name="Andrei A.-S."/>
            <person name="Vera-Gargallo B."/>
            <person name="Ghai R."/>
            <person name="Sanchez-Porro C."/>
            <person name="Ventosa A."/>
        </authorList>
    </citation>
    <scope>NUCLEOTIDE SEQUENCE [LARGE SCALE GENOMIC DNA]</scope>
    <source>
        <strain evidence="6 7">F17-44</strain>
        <plasmid evidence="6">unnamed1</plasmid>
    </source>
</reference>
<dbReference type="InterPro" id="IPR031803">
    <property type="entry name" value="BAT_GAF/HTH-assoc"/>
</dbReference>
<dbReference type="Pfam" id="PF04967">
    <property type="entry name" value="HTH_10"/>
    <property type="match status" value="1"/>
</dbReference>
<dbReference type="Gene3D" id="3.30.450.20">
    <property type="entry name" value="PAS domain"/>
    <property type="match status" value="1"/>
</dbReference>
<keyword evidence="6" id="KW-0614">Plasmid</keyword>
<dbReference type="Pfam" id="PF15915">
    <property type="entry name" value="BAT"/>
    <property type="match status" value="1"/>
</dbReference>
<feature type="domain" description="PAC" evidence="5">
    <location>
        <begin position="145"/>
        <end position="194"/>
    </location>
</feature>
<organism evidence="6 7">
    <name type="scientific">Halosegnis rubeus</name>
    <dbReference type="NCBI Taxonomy" id="2212850"/>
    <lineage>
        <taxon>Archaea</taxon>
        <taxon>Methanobacteriati</taxon>
        <taxon>Methanobacteriota</taxon>
        <taxon>Stenosarchaea group</taxon>
        <taxon>Halobacteria</taxon>
        <taxon>Halobacteriales</taxon>
        <taxon>Natronomonadaceae</taxon>
        <taxon>Halosegnis</taxon>
    </lineage>
</organism>
<dbReference type="PROSITE" id="PS50113">
    <property type="entry name" value="PAC"/>
    <property type="match status" value="1"/>
</dbReference>
<feature type="region of interest" description="Disordered" evidence="3">
    <location>
        <begin position="52"/>
        <end position="71"/>
    </location>
</feature>
<dbReference type="InterPro" id="IPR035965">
    <property type="entry name" value="PAS-like_dom_sf"/>
</dbReference>
<dbReference type="InterPro" id="IPR000014">
    <property type="entry name" value="PAS"/>
</dbReference>